<proteinExistence type="predicted"/>
<organism evidence="1 2">
    <name type="scientific">Glonium stellatum</name>
    <dbReference type="NCBI Taxonomy" id="574774"/>
    <lineage>
        <taxon>Eukaryota</taxon>
        <taxon>Fungi</taxon>
        <taxon>Dikarya</taxon>
        <taxon>Ascomycota</taxon>
        <taxon>Pezizomycotina</taxon>
        <taxon>Dothideomycetes</taxon>
        <taxon>Pleosporomycetidae</taxon>
        <taxon>Gloniales</taxon>
        <taxon>Gloniaceae</taxon>
        <taxon>Glonium</taxon>
    </lineage>
</organism>
<dbReference type="AlphaFoldDB" id="A0A8E2F1V0"/>
<dbReference type="Proteomes" id="UP000250140">
    <property type="component" value="Unassembled WGS sequence"/>
</dbReference>
<protein>
    <submittedName>
        <fullName evidence="1">Uncharacterized protein</fullName>
    </submittedName>
</protein>
<evidence type="ECO:0000313" key="2">
    <source>
        <dbReference type="Proteomes" id="UP000250140"/>
    </source>
</evidence>
<keyword evidence="2" id="KW-1185">Reference proteome</keyword>
<accession>A0A8E2F1V0</accession>
<evidence type="ECO:0000313" key="1">
    <source>
        <dbReference type="EMBL" id="OCL08383.1"/>
    </source>
</evidence>
<reference evidence="1 2" key="1">
    <citation type="journal article" date="2016" name="Nat. Commun.">
        <title>Ectomycorrhizal ecology is imprinted in the genome of the dominant symbiotic fungus Cenococcum geophilum.</title>
        <authorList>
            <consortium name="DOE Joint Genome Institute"/>
            <person name="Peter M."/>
            <person name="Kohler A."/>
            <person name="Ohm R.A."/>
            <person name="Kuo A."/>
            <person name="Krutzmann J."/>
            <person name="Morin E."/>
            <person name="Arend M."/>
            <person name="Barry K.W."/>
            <person name="Binder M."/>
            <person name="Choi C."/>
            <person name="Clum A."/>
            <person name="Copeland A."/>
            <person name="Grisel N."/>
            <person name="Haridas S."/>
            <person name="Kipfer T."/>
            <person name="LaButti K."/>
            <person name="Lindquist E."/>
            <person name="Lipzen A."/>
            <person name="Maire R."/>
            <person name="Meier B."/>
            <person name="Mihaltcheva S."/>
            <person name="Molinier V."/>
            <person name="Murat C."/>
            <person name="Poggeler S."/>
            <person name="Quandt C.A."/>
            <person name="Sperisen C."/>
            <person name="Tritt A."/>
            <person name="Tisserant E."/>
            <person name="Crous P.W."/>
            <person name="Henrissat B."/>
            <person name="Nehls U."/>
            <person name="Egli S."/>
            <person name="Spatafora J.W."/>
            <person name="Grigoriev I.V."/>
            <person name="Martin F.M."/>
        </authorList>
    </citation>
    <scope>NUCLEOTIDE SEQUENCE [LARGE SCALE GENOMIC DNA]</scope>
    <source>
        <strain evidence="1 2">CBS 207.34</strain>
    </source>
</reference>
<gene>
    <name evidence="1" type="ORF">AOQ84DRAFT_364154</name>
</gene>
<sequence length="203" mass="23608">MGIMMRALDYALLMAYQPTKSNPPLTNRVLAYSGRGPPSSAQSRVEAKESKFIQIVSEKSRKALLDKKILDCEDVPVRQRLQWQISLEGALSLLYADWSMQKTAFPSLCEKYAYEEVIAASPQWRWDWNDMHWHLLLCFEHKKFQWGGPFLVKVVPAHVFFGLGVSIKPMRGWEGCRELMRRTMPAPDIDREWEMVERFLARA</sequence>
<dbReference type="EMBL" id="KV749662">
    <property type="protein sequence ID" value="OCL08383.1"/>
    <property type="molecule type" value="Genomic_DNA"/>
</dbReference>
<name>A0A8E2F1V0_9PEZI</name>